<dbReference type="PANTHER" id="PTHR36910:SF3">
    <property type="match status" value="1"/>
</dbReference>
<feature type="region of interest" description="Disordered" evidence="1">
    <location>
        <begin position="1043"/>
        <end position="1062"/>
    </location>
</feature>
<sequence>MLGQVVEELLSETPVSEVTEDPSAVCVQPESVCELKLEQTIGSVAKDESDIPVAKQQTELVTEDQIESVTNEKTELLADEQDKLIAKEQAELTEQLQYVEAQFDSIKHENVHDDVWGSEDKATSIIDKGQTVACIQQEVGDEELMSRYVAEAWHKLMAGEVEYDSNEEERSDVEEEHIGSEAMLMCSEIKASYLCELDTKDVLCGSMTEHESEVSSGMPLCLPETDWVCEIQKETVSQINISLLSKYAAEGPEPVVEQGHPTMIETKWEEQSNMSFSRPETDWVCEIQRESVSQINISSLPKLPKHSFAAGLELPVAQGLPSPEPVVEEVPSPEPFIEEVPSSESVEEDVPSLKPVEDMLPPEPMVEEVSIPKPVVEEVLSSEPVVEEASSPEPMVEEVPSPEPVEEASSPDPLFEQVPLLDPVADQLPSPEHVVEQVPSSEPIVEEVPSSEPMVEEVPSSEPMVEEVPSSEPMVEEVPSSEPMVEGVPLSEPVGEEMSSSEPVIEDVPSSKPIEDMPPPEPMVEEVSIPKPVVEVVPSSVPVIEEVPSSEPVVEKVPSSEPVVEEVPSSESVVEETPSSEPVVEEVPSPEPVVEEVPSPEPVVEEVPLQEPVVEEVPSSEPVVEEVSSSEPVVEEVPSSEPVVEEVSSSEPVVEEVPSSEPVVEEVPSSEPVVEEAPSSEPVVEEVQSSEPVVEKVPSSEPVVEEVPLSEPVVEEVPSSESVVEETPSSEPMVEEVPSPEPVVEKVPSQEPVVEEVPSSEPVVEEVPLQEPVVEEVPSSEPVVEEVPSSEPVVEEVQSSEPVVEEVPSSEPVFEEVPSSEPVVEKVQSSEPVVDEVSSSEPVVDDVPSSESVVEEVPSSEPVVEEVPSSEPVVEEVPSSEPVVEELPSSEPVIGKLPPSEPVVEEVPLPELVIEELSPKPCVEEMPLSEPVVEAVPSSEPMVDEIPSPERVVEVSSSQSLVDEVPPSERVALTALPAEAFTDGEQNDSVIGVIPFEHTDSNSDMLLRNSDSLDDIHSELTHEATDEDIECVPVVKHISDTVSSSMNENASSCKESPRDTCDKQQFESEMTTDEISGDSECYHKQALAAMDETVDWPLMEDKYKEKQHRSCDSLNDSDSLCDSLDDLLESDMREEPPSTSMSRSGHLWRQSHVSNIPVTWPDNFTVIEIPPEENQNSELASSPGDKGEYLTALGGDDRYNEPLCDIYLGENRNTRPKQVRKEVAALSPPLKSQRQVDDNVELGGGHVSLSEYKTASGVGVFGDWPSGSRTVGCCTETTPCKQTRHHRRRRKQKTALTSRPDMTVFTDSIDEGIADTSDDISHLSPDQLLERISLEQPVQRYEPHQMLVASVGDAEASTQACLSDDSLEDLSSVEPAMAVKLEIKVPEDMCDSDDSLEAKGDSGQVVVTEVHMSGTPQACCLDMNKYKIKSTTTMSLKNSMCDSLEDLTAEQHQFDNSGIVQGLSDDCLDAVEAGSHDSLEALNTVGCDSYEDIKRTCQPDKEQAQHDESVMQKACGIQLESVTREADGLQQELVTRETNGLQQDSVKHGAIGLQQESVTHGANGLQQDSVKHGAIGLQQESVTHGANGLQQESAMHGANGLQQESAMHGADNAVENAGDCLTCDHQILLSPAMSAIGDTLVTDDNMSHLDNNNFSHLSLEPQKIDNGENANDNGILPPKRSSLKHSVSLPAKKTPCSVHFEETQSEMGWEADNVGDVDEERASHSDGGFTSGASQPSDVMKAYNYEEDMTAL</sequence>
<feature type="region of interest" description="Disordered" evidence="1">
    <location>
        <begin position="431"/>
        <end position="525"/>
    </location>
</feature>
<reference evidence="2" key="1">
    <citation type="journal article" date="2023" name="Mol. Biol. Evol.">
        <title>Third-Generation Sequencing Reveals the Adaptive Role of the Epigenome in Three Deep-Sea Polychaetes.</title>
        <authorList>
            <person name="Perez M."/>
            <person name="Aroh O."/>
            <person name="Sun Y."/>
            <person name="Lan Y."/>
            <person name="Juniper S.K."/>
            <person name="Young C.R."/>
            <person name="Angers B."/>
            <person name="Qian P.Y."/>
        </authorList>
    </citation>
    <scope>NUCLEOTIDE SEQUENCE</scope>
    <source>
        <strain evidence="2">R07B-5</strain>
    </source>
</reference>
<feature type="compositionally biased region" description="Low complexity" evidence="1">
    <location>
        <begin position="380"/>
        <end position="399"/>
    </location>
</feature>
<feature type="region of interest" description="Disordered" evidence="1">
    <location>
        <begin position="548"/>
        <end position="901"/>
    </location>
</feature>
<feature type="compositionally biased region" description="Low complexity" evidence="1">
    <location>
        <begin position="745"/>
        <end position="893"/>
    </location>
</feature>
<keyword evidence="3" id="KW-1185">Reference proteome</keyword>
<feature type="compositionally biased region" description="Low complexity" evidence="1">
    <location>
        <begin position="548"/>
        <end position="587"/>
    </location>
</feature>
<feature type="compositionally biased region" description="Polar residues" evidence="1">
    <location>
        <begin position="1043"/>
        <end position="1054"/>
    </location>
</feature>
<evidence type="ECO:0000313" key="2">
    <source>
        <dbReference type="EMBL" id="KAK2184730.1"/>
    </source>
</evidence>
<evidence type="ECO:0000313" key="3">
    <source>
        <dbReference type="Proteomes" id="UP001209878"/>
    </source>
</evidence>
<feature type="region of interest" description="Disordered" evidence="1">
    <location>
        <begin position="320"/>
        <end position="352"/>
    </location>
</feature>
<dbReference type="PANTHER" id="PTHR36910">
    <property type="match status" value="1"/>
</dbReference>
<comment type="caution">
    <text evidence="2">The sequence shown here is derived from an EMBL/GenBank/DDBJ whole genome shotgun (WGS) entry which is preliminary data.</text>
</comment>
<organism evidence="2 3">
    <name type="scientific">Ridgeia piscesae</name>
    <name type="common">Tubeworm</name>
    <dbReference type="NCBI Taxonomy" id="27915"/>
    <lineage>
        <taxon>Eukaryota</taxon>
        <taxon>Metazoa</taxon>
        <taxon>Spiralia</taxon>
        <taxon>Lophotrochozoa</taxon>
        <taxon>Annelida</taxon>
        <taxon>Polychaeta</taxon>
        <taxon>Sedentaria</taxon>
        <taxon>Canalipalpata</taxon>
        <taxon>Sabellida</taxon>
        <taxon>Siboglinidae</taxon>
        <taxon>Ridgeia</taxon>
    </lineage>
</organism>
<protein>
    <submittedName>
        <fullName evidence="2">Uncharacterized protein</fullName>
    </submittedName>
</protein>
<evidence type="ECO:0000256" key="1">
    <source>
        <dbReference type="SAM" id="MobiDB-lite"/>
    </source>
</evidence>
<feature type="region of interest" description="Disordered" evidence="1">
    <location>
        <begin position="380"/>
        <end position="417"/>
    </location>
</feature>
<feature type="compositionally biased region" description="Low complexity" evidence="1">
    <location>
        <begin position="605"/>
        <end position="737"/>
    </location>
</feature>
<dbReference type="EMBL" id="JAODUO010000255">
    <property type="protein sequence ID" value="KAK2184730.1"/>
    <property type="molecule type" value="Genomic_DNA"/>
</dbReference>
<feature type="compositionally biased region" description="Low complexity" evidence="1">
    <location>
        <begin position="436"/>
        <end position="486"/>
    </location>
</feature>
<proteinExistence type="predicted"/>
<name>A0AAD9UCY8_RIDPI</name>
<dbReference type="Proteomes" id="UP001209878">
    <property type="component" value="Unassembled WGS sequence"/>
</dbReference>
<feature type="region of interest" description="Disordered" evidence="1">
    <location>
        <begin position="1662"/>
        <end position="1738"/>
    </location>
</feature>
<gene>
    <name evidence="2" type="ORF">NP493_255g03006</name>
</gene>
<accession>A0AAD9UCY8</accession>